<sequence length="367" mass="42752">MRRKGAQQPPEQNRDEQTISDSSLSKLVGAGDTCNLEEMEPPSTLISSGCQSQRKELTLRKKQIGYVTSEVVQCYMLSSDSVSSCVDSSRFYGSWKDSGDIFSDTHKRRPILVLPPTDSQITECKQSEAERELYDALFRRSKFVVQGKVLHNYDSILELPRARQRCNNPFLVIQADSQQYADLDKLARRFQSSGLTLRRTGRSLQRFQSSWNAWNIFVGQVLVKTTLFLVSGLIFFYLLEITLRRRGTELLRFDGKLQQKQRERVLKKFSETKERTGTVEERLQEVQARKSGQRGSKSWKCCFTLKFFSLQLMKLSKYFLPRLQSKVLETTDNSILDQLQLDLDKRIMEHHDRHWFVIKYQKFKKGQ</sequence>
<proteinExistence type="predicted"/>
<evidence type="ECO:0000313" key="2">
    <source>
        <dbReference type="Proteomes" id="UP000309997"/>
    </source>
</evidence>
<protein>
    <submittedName>
        <fullName evidence="1">Uncharacterized protein</fullName>
    </submittedName>
</protein>
<comment type="caution">
    <text evidence="1">The sequence shown here is derived from an EMBL/GenBank/DDBJ whole genome shotgun (WGS) entry which is preliminary data.</text>
</comment>
<organism evidence="1 2">
    <name type="scientific">Populus alba</name>
    <name type="common">White poplar</name>
    <dbReference type="NCBI Taxonomy" id="43335"/>
    <lineage>
        <taxon>Eukaryota</taxon>
        <taxon>Viridiplantae</taxon>
        <taxon>Streptophyta</taxon>
        <taxon>Embryophyta</taxon>
        <taxon>Tracheophyta</taxon>
        <taxon>Spermatophyta</taxon>
        <taxon>Magnoliopsida</taxon>
        <taxon>eudicotyledons</taxon>
        <taxon>Gunneridae</taxon>
        <taxon>Pentapetalae</taxon>
        <taxon>rosids</taxon>
        <taxon>fabids</taxon>
        <taxon>Malpighiales</taxon>
        <taxon>Salicaceae</taxon>
        <taxon>Saliceae</taxon>
        <taxon>Populus</taxon>
    </lineage>
</organism>
<reference evidence="1 2" key="1">
    <citation type="journal article" date="2024" name="Plant Biotechnol. J.">
        <title>Genome and CRISPR/Cas9 system of a widespread forest tree (Populus alba) in the world.</title>
        <authorList>
            <person name="Liu Y.J."/>
            <person name="Jiang P.F."/>
            <person name="Han X.M."/>
            <person name="Li X.Y."/>
            <person name="Wang H.M."/>
            <person name="Wang Y.J."/>
            <person name="Wang X.X."/>
            <person name="Zeng Q.Y."/>
        </authorList>
    </citation>
    <scope>NUCLEOTIDE SEQUENCE [LARGE SCALE GENOMIC DNA]</scope>
    <source>
        <strain evidence="2">cv. PAL-ZL1</strain>
    </source>
</reference>
<name>A0ACC4BJ65_POPAL</name>
<accession>A0ACC4BJ65</accession>
<dbReference type="Proteomes" id="UP000309997">
    <property type="component" value="Unassembled WGS sequence"/>
</dbReference>
<keyword evidence="2" id="KW-1185">Reference proteome</keyword>
<gene>
    <name evidence="1" type="ORF">D5086_019565</name>
</gene>
<evidence type="ECO:0000313" key="1">
    <source>
        <dbReference type="EMBL" id="KAL3578061.1"/>
    </source>
</evidence>
<dbReference type="EMBL" id="RCHU02000010">
    <property type="protein sequence ID" value="KAL3578061.1"/>
    <property type="molecule type" value="Genomic_DNA"/>
</dbReference>